<evidence type="ECO:0000256" key="7">
    <source>
        <dbReference type="ARBA" id="ARBA00022723"/>
    </source>
</evidence>
<dbReference type="AlphaFoldDB" id="A0A6G9I9A5"/>
<dbReference type="FunFam" id="3.40.50.1000:FF:000048">
    <property type="entry name" value="Phosphoserine phosphatase"/>
    <property type="match status" value="1"/>
</dbReference>
<dbReference type="InterPro" id="IPR050582">
    <property type="entry name" value="HAD-like_SerB"/>
</dbReference>
<sequence length="324" mass="35344">MAYTLTYNDLPDNIQEWQGLPLSLMGCEVMPLDYHAGKTGWILYGKKLNKSLLSKFQNLLAMPIVVVSSWKVKTLQVVRIAGSMPKKAKDIADKLDLDIAPISHSPSLRSPGLLVMDMDSTAITIECIDELAKLAGTGEQVIQITEQAMRGELDFVTSLRKRVATLKGAEAEILEQVKSRLPLTPGLTFLVQELQKRGWHVVLISGGFTYFADHLKEKLKLTAVYANQLGILNNKLTGRVKGQIVDAKFKAKTLQKVASELEIPISQTVAIGDGANDLKMIKAAGLGVAYHAKPKVVDKAKIAIKFADLTGLYCILSASLDSEG</sequence>
<dbReference type="NCBIfam" id="TIGR00338">
    <property type="entry name" value="serB"/>
    <property type="match status" value="1"/>
</dbReference>
<dbReference type="FunCoup" id="A0A6G9I9A5">
    <property type="interactions" value="469"/>
</dbReference>
<dbReference type="InterPro" id="IPR004469">
    <property type="entry name" value="PSP"/>
</dbReference>
<dbReference type="GO" id="GO:0000287">
    <property type="term" value="F:magnesium ion binding"/>
    <property type="evidence" value="ECO:0007669"/>
    <property type="project" value="TreeGrafter"/>
</dbReference>
<dbReference type="CDD" id="cd07500">
    <property type="entry name" value="HAD_PSP"/>
    <property type="match status" value="1"/>
</dbReference>
<dbReference type="KEGG" id="orb:IPMB12_03400"/>
<dbReference type="UniPathway" id="UPA00135">
    <property type="reaction ID" value="UER00198"/>
</dbReference>
<dbReference type="GO" id="GO:0006564">
    <property type="term" value="P:L-serine biosynthetic process"/>
    <property type="evidence" value="ECO:0007669"/>
    <property type="project" value="UniProtKB-KW"/>
</dbReference>
<keyword evidence="17" id="KW-1185">Reference proteome</keyword>
<reference evidence="16 17" key="1">
    <citation type="submission" date="2020-03" db="EMBL/GenBank/DDBJ databases">
        <title>Complete genome sequence of Orbus sp. IPMB12 (BCRC 80908).</title>
        <authorList>
            <person name="Lo W.-S."/>
            <person name="Chang T.-H."/>
            <person name="Kuo C.-H."/>
        </authorList>
    </citation>
    <scope>NUCLEOTIDE SEQUENCE [LARGE SCALE GENOMIC DNA]</scope>
    <source>
        <strain evidence="16 17">IPMB12</strain>
    </source>
</reference>
<keyword evidence="8 16" id="KW-0378">Hydrolase</keyword>
<dbReference type="InterPro" id="IPR041449">
    <property type="entry name" value="SerB_N"/>
</dbReference>
<evidence type="ECO:0000256" key="10">
    <source>
        <dbReference type="ARBA" id="ARBA00023299"/>
    </source>
</evidence>
<dbReference type="Gene3D" id="3.40.50.1000">
    <property type="entry name" value="HAD superfamily/HAD-like"/>
    <property type="match status" value="1"/>
</dbReference>
<feature type="active site" description="Nucleophile" evidence="14">
    <location>
        <position position="117"/>
    </location>
</feature>
<keyword evidence="9" id="KW-0460">Magnesium</keyword>
<dbReference type="Proteomes" id="UP000501168">
    <property type="component" value="Chromosome"/>
</dbReference>
<evidence type="ECO:0000256" key="1">
    <source>
        <dbReference type="ARBA" id="ARBA00001946"/>
    </source>
</evidence>
<dbReference type="GO" id="GO:0036424">
    <property type="term" value="F:L-phosphoserine phosphatase activity"/>
    <property type="evidence" value="ECO:0007669"/>
    <property type="project" value="InterPro"/>
</dbReference>
<comment type="catalytic activity">
    <reaction evidence="12">
        <text>O-phospho-L-serine + H2O = L-serine + phosphate</text>
        <dbReference type="Rhea" id="RHEA:21208"/>
        <dbReference type="ChEBI" id="CHEBI:15377"/>
        <dbReference type="ChEBI" id="CHEBI:33384"/>
        <dbReference type="ChEBI" id="CHEBI:43474"/>
        <dbReference type="ChEBI" id="CHEBI:57524"/>
        <dbReference type="EC" id="3.1.3.3"/>
    </reaction>
</comment>
<dbReference type="InterPro" id="IPR023214">
    <property type="entry name" value="HAD_sf"/>
</dbReference>
<dbReference type="PANTHER" id="PTHR43344:SF2">
    <property type="entry name" value="PHOSPHOSERINE PHOSPHATASE"/>
    <property type="match status" value="1"/>
</dbReference>
<keyword evidence="6" id="KW-0028">Amino-acid biosynthesis</keyword>
<dbReference type="InParanoid" id="A0A6G9I9A5"/>
<evidence type="ECO:0000256" key="4">
    <source>
        <dbReference type="ARBA" id="ARBA00012640"/>
    </source>
</evidence>
<accession>A0A6G9I9A5</accession>
<dbReference type="FunFam" id="1.10.150.210:FF:000001">
    <property type="entry name" value="Phosphoserine phosphatase"/>
    <property type="match status" value="1"/>
</dbReference>
<evidence type="ECO:0000256" key="8">
    <source>
        <dbReference type="ARBA" id="ARBA00022801"/>
    </source>
</evidence>
<dbReference type="SFLD" id="SFLDS00003">
    <property type="entry name" value="Haloacid_Dehalogenase"/>
    <property type="match status" value="1"/>
</dbReference>
<comment type="catalytic activity">
    <reaction evidence="13">
        <text>O-phospho-D-serine + H2O = D-serine + phosphate</text>
        <dbReference type="Rhea" id="RHEA:24873"/>
        <dbReference type="ChEBI" id="CHEBI:15377"/>
        <dbReference type="ChEBI" id="CHEBI:35247"/>
        <dbReference type="ChEBI" id="CHEBI:43474"/>
        <dbReference type="ChEBI" id="CHEBI:58680"/>
        <dbReference type="EC" id="3.1.3.3"/>
    </reaction>
</comment>
<evidence type="ECO:0000256" key="3">
    <source>
        <dbReference type="ARBA" id="ARBA00009184"/>
    </source>
</evidence>
<gene>
    <name evidence="16" type="primary">serB</name>
    <name evidence="16" type="ORF">IPMB12_03400</name>
</gene>
<keyword evidence="10" id="KW-0718">Serine biosynthesis</keyword>
<evidence type="ECO:0000256" key="13">
    <source>
        <dbReference type="ARBA" id="ARBA00048523"/>
    </source>
</evidence>
<evidence type="ECO:0000256" key="5">
    <source>
        <dbReference type="ARBA" id="ARBA00015196"/>
    </source>
</evidence>
<dbReference type="Pfam" id="PF00702">
    <property type="entry name" value="Hydrolase"/>
    <property type="match status" value="1"/>
</dbReference>
<feature type="domain" description="Phosphoserine phosphatase N-terminal" evidence="15">
    <location>
        <begin position="37"/>
        <end position="100"/>
    </location>
</feature>
<evidence type="ECO:0000259" key="15">
    <source>
        <dbReference type="Pfam" id="PF18429"/>
    </source>
</evidence>
<organism evidence="16 17">
    <name type="scientific">Zophobihabitans entericus</name>
    <dbReference type="NCBI Taxonomy" id="1635327"/>
    <lineage>
        <taxon>Bacteria</taxon>
        <taxon>Pseudomonadati</taxon>
        <taxon>Pseudomonadota</taxon>
        <taxon>Gammaproteobacteria</taxon>
        <taxon>Orbales</taxon>
        <taxon>Orbaceae</taxon>
        <taxon>Zophobihabitans</taxon>
    </lineage>
</organism>
<evidence type="ECO:0000256" key="14">
    <source>
        <dbReference type="PIRSR" id="PIRSR604469-1"/>
    </source>
</evidence>
<dbReference type="NCBIfam" id="TIGR01488">
    <property type="entry name" value="HAD-SF-IB"/>
    <property type="match status" value="1"/>
</dbReference>
<comment type="cofactor">
    <cofactor evidence="1">
        <name>Mg(2+)</name>
        <dbReference type="ChEBI" id="CHEBI:18420"/>
    </cofactor>
</comment>
<evidence type="ECO:0000256" key="6">
    <source>
        <dbReference type="ARBA" id="ARBA00022605"/>
    </source>
</evidence>
<dbReference type="Pfam" id="PF18429">
    <property type="entry name" value="DUF5609"/>
    <property type="match status" value="1"/>
</dbReference>
<dbReference type="GO" id="GO:0005737">
    <property type="term" value="C:cytoplasm"/>
    <property type="evidence" value="ECO:0007669"/>
    <property type="project" value="TreeGrafter"/>
</dbReference>
<dbReference type="SUPFAM" id="SSF56784">
    <property type="entry name" value="HAD-like"/>
    <property type="match status" value="1"/>
</dbReference>
<dbReference type="EC" id="3.1.3.3" evidence="4"/>
<feature type="active site" description="Proton donor" evidence="14">
    <location>
        <position position="119"/>
    </location>
</feature>
<dbReference type="Gene3D" id="1.10.150.210">
    <property type="entry name" value="Phosphoserine phosphatase, domain 2"/>
    <property type="match status" value="1"/>
</dbReference>
<proteinExistence type="inferred from homology"/>
<dbReference type="Gene3D" id="3.30.70.2020">
    <property type="match status" value="1"/>
</dbReference>
<evidence type="ECO:0000256" key="9">
    <source>
        <dbReference type="ARBA" id="ARBA00022842"/>
    </source>
</evidence>
<comment type="similarity">
    <text evidence="3">Belongs to the HAD-like hydrolase superfamily. SerB family.</text>
</comment>
<evidence type="ECO:0000256" key="11">
    <source>
        <dbReference type="ARBA" id="ARBA00031693"/>
    </source>
</evidence>
<keyword evidence="7" id="KW-0479">Metal-binding</keyword>
<evidence type="ECO:0000256" key="12">
    <source>
        <dbReference type="ARBA" id="ARBA00048138"/>
    </source>
</evidence>
<dbReference type="SFLD" id="SFLDF00029">
    <property type="entry name" value="phosphoserine_phosphatase"/>
    <property type="match status" value="1"/>
</dbReference>
<name>A0A6G9I9A5_9GAMM</name>
<dbReference type="InterPro" id="IPR036412">
    <property type="entry name" value="HAD-like_sf"/>
</dbReference>
<evidence type="ECO:0000256" key="2">
    <source>
        <dbReference type="ARBA" id="ARBA00005135"/>
    </source>
</evidence>
<dbReference type="NCBIfam" id="NF008350">
    <property type="entry name" value="PRK11133.1"/>
    <property type="match status" value="1"/>
</dbReference>
<dbReference type="RefSeq" id="WP_166914961.1">
    <property type="nucleotide sequence ID" value="NZ_CP050253.1"/>
</dbReference>
<evidence type="ECO:0000313" key="17">
    <source>
        <dbReference type="Proteomes" id="UP000501168"/>
    </source>
</evidence>
<dbReference type="PANTHER" id="PTHR43344">
    <property type="entry name" value="PHOSPHOSERINE PHOSPHATASE"/>
    <property type="match status" value="1"/>
</dbReference>
<comment type="pathway">
    <text evidence="2">Amino-acid biosynthesis; L-serine biosynthesis; L-serine from 3-phospho-D-glycerate: step 3/3.</text>
</comment>
<dbReference type="EMBL" id="CP050253">
    <property type="protein sequence ID" value="QIQ20808.1"/>
    <property type="molecule type" value="Genomic_DNA"/>
</dbReference>
<evidence type="ECO:0000313" key="16">
    <source>
        <dbReference type="EMBL" id="QIQ20808.1"/>
    </source>
</evidence>
<protein>
    <recommendedName>
        <fullName evidence="5">Phosphoserine phosphatase</fullName>
        <ecNumber evidence="4">3.1.3.3</ecNumber>
    </recommendedName>
    <alternativeName>
        <fullName evidence="11">O-phosphoserine phosphohydrolase</fullName>
    </alternativeName>
</protein>
<dbReference type="SFLD" id="SFLDG01136">
    <property type="entry name" value="C1.6:_Phosphoserine_Phosphatas"/>
    <property type="match status" value="1"/>
</dbReference>
<dbReference type="SFLD" id="SFLDG01137">
    <property type="entry name" value="C1.6.1:_Phosphoserine_Phosphat"/>
    <property type="match status" value="1"/>
</dbReference>